<keyword evidence="4" id="KW-0677">Repeat</keyword>
<evidence type="ECO:0000256" key="7">
    <source>
        <dbReference type="ARBA" id="ARBA00024196"/>
    </source>
</evidence>
<dbReference type="InterPro" id="IPR044640">
    <property type="entry name" value="RU2A"/>
</dbReference>
<dbReference type="Proteomes" id="UP000735302">
    <property type="component" value="Unassembled WGS sequence"/>
</dbReference>
<dbReference type="EMBL" id="BLXT01001660">
    <property type="protein sequence ID" value="GFN87130.1"/>
    <property type="molecule type" value="Genomic_DNA"/>
</dbReference>
<gene>
    <name evidence="10" type="ORF">PoB_001363600</name>
</gene>
<evidence type="ECO:0000256" key="5">
    <source>
        <dbReference type="ARBA" id="ARBA00023187"/>
    </source>
</evidence>
<evidence type="ECO:0000256" key="1">
    <source>
        <dbReference type="ARBA" id="ARBA00004123"/>
    </source>
</evidence>
<dbReference type="InterPro" id="IPR003603">
    <property type="entry name" value="U2A'_phosphoprotein32A_C"/>
</dbReference>
<keyword evidence="3" id="KW-0507">mRNA processing</keyword>
<dbReference type="InterPro" id="IPR001611">
    <property type="entry name" value="Leu-rich_rpt"/>
</dbReference>
<evidence type="ECO:0000256" key="2">
    <source>
        <dbReference type="ARBA" id="ARBA00022614"/>
    </source>
</evidence>
<dbReference type="GO" id="GO:0030620">
    <property type="term" value="F:U2 snRNA binding"/>
    <property type="evidence" value="ECO:0007669"/>
    <property type="project" value="InterPro"/>
</dbReference>
<dbReference type="AlphaFoldDB" id="A0AAV3YXN6"/>
<keyword evidence="3" id="KW-0747">Spliceosome</keyword>
<keyword evidence="10" id="KW-0687">Ribonucleoprotein</keyword>
<comment type="caution">
    <text evidence="10">The sequence shown here is derived from an EMBL/GenBank/DDBJ whole genome shotgun (WGS) entry which is preliminary data.</text>
</comment>
<dbReference type="SUPFAM" id="SSF52058">
    <property type="entry name" value="L domain-like"/>
    <property type="match status" value="1"/>
</dbReference>
<evidence type="ECO:0000256" key="3">
    <source>
        <dbReference type="ARBA" id="ARBA00022728"/>
    </source>
</evidence>
<comment type="subcellular location">
    <subcellularLocation>
        <location evidence="1">Nucleus</location>
    </subcellularLocation>
</comment>
<sequence>MVISKKSSNPKCNLVSKGQKIKQVTKFKYLGYLITSDGRCTSEISKRIAMAKDTFQKMKPILANRNISMTTKIRVIKTYVWSVLLYGSQCWTINKEIEKKTRSSRDVVHQKNDEDIMDRKKSNELLLKEANLERSLIKTIRQRQLKFLGHFCRHKVLEHLAITGRTEGKRSRDRQRITFIENLKSWAIGKGSNNNFIRLTENRFEWRNMIANVCSRQGTSTPALSTSAISTNSALSTRYISNSTLFLQQLYQHQHSLHQRYQQTVLSSPGTSQQLSVSIRDTNTSTLSIRDIDNSTLSTRDIDNSTLSIGDINKSTISHNRDIKNTNHVILKLHSVLKFHILSIPLTSPGIKSKDETNPVQYSTKMVRLSAQLINMSAQKHNPVRDWELDLRGYRIPVIENLGATLDQFDTIDFTDNDIRKLDQFPLLKRLKHILLSNNRIVRIAEDLQENLPSLETLVLINNSLKELSDIDPLSTITTLKNLSLLGNPVFTKKNYRLYVIYKIPSLKVLDFRKIKLRERETASKMFKKKKAQQPQQAAVENGAKAKTFTPGDKLTQSRHVPSGPSKTDVAAIRKAIANAKTLEEIEHLNQMLKTGQIPNQDATPSRPALGRARQKDSRRTDSRVRLAAAKPHPRQSYSLHAKTTLLREITRT</sequence>
<evidence type="ECO:0000256" key="6">
    <source>
        <dbReference type="ARBA" id="ARBA00023242"/>
    </source>
</evidence>
<evidence type="ECO:0000256" key="8">
    <source>
        <dbReference type="SAM" id="MobiDB-lite"/>
    </source>
</evidence>
<dbReference type="FunFam" id="3.80.10.10:FF:000026">
    <property type="entry name" value="U2 small nuclear ribonucleoprotein A"/>
    <property type="match status" value="1"/>
</dbReference>
<keyword evidence="5" id="KW-0508">mRNA splicing</keyword>
<evidence type="ECO:0000313" key="11">
    <source>
        <dbReference type="Proteomes" id="UP000735302"/>
    </source>
</evidence>
<keyword evidence="6" id="KW-0539">Nucleus</keyword>
<feature type="domain" description="U2A'/phosphoprotein 32 family A C-terminal" evidence="9">
    <location>
        <begin position="493"/>
        <end position="511"/>
    </location>
</feature>
<evidence type="ECO:0000256" key="4">
    <source>
        <dbReference type="ARBA" id="ARBA00022737"/>
    </source>
</evidence>
<dbReference type="GO" id="GO:0005686">
    <property type="term" value="C:U2 snRNP"/>
    <property type="evidence" value="ECO:0007669"/>
    <property type="project" value="TreeGrafter"/>
</dbReference>
<feature type="region of interest" description="Disordered" evidence="8">
    <location>
        <begin position="593"/>
        <end position="639"/>
    </location>
</feature>
<comment type="similarity">
    <text evidence="7">Belongs to the U2 small nuclear ribonucleoprotein A family.</text>
</comment>
<organism evidence="10 11">
    <name type="scientific">Plakobranchus ocellatus</name>
    <dbReference type="NCBI Taxonomy" id="259542"/>
    <lineage>
        <taxon>Eukaryota</taxon>
        <taxon>Metazoa</taxon>
        <taxon>Spiralia</taxon>
        <taxon>Lophotrochozoa</taxon>
        <taxon>Mollusca</taxon>
        <taxon>Gastropoda</taxon>
        <taxon>Heterobranchia</taxon>
        <taxon>Euthyneura</taxon>
        <taxon>Panpulmonata</taxon>
        <taxon>Sacoglossa</taxon>
        <taxon>Placobranchoidea</taxon>
        <taxon>Plakobranchidae</taxon>
        <taxon>Plakobranchus</taxon>
    </lineage>
</organism>
<name>A0AAV3YXN6_9GAST</name>
<dbReference type="Pfam" id="PF14580">
    <property type="entry name" value="LRR_9"/>
    <property type="match status" value="1"/>
</dbReference>
<accession>A0AAV3YXN6</accession>
<dbReference type="PANTHER" id="PTHR10552">
    <property type="entry name" value="U2 SMALL NUCLEAR RIBONUCLEOPROTEIN A"/>
    <property type="match status" value="1"/>
</dbReference>
<dbReference type="InterPro" id="IPR032675">
    <property type="entry name" value="LRR_dom_sf"/>
</dbReference>
<dbReference type="SMART" id="SM00446">
    <property type="entry name" value="LRRcap"/>
    <property type="match status" value="1"/>
</dbReference>
<dbReference type="Gene3D" id="3.80.10.10">
    <property type="entry name" value="Ribonuclease Inhibitor"/>
    <property type="match status" value="1"/>
</dbReference>
<feature type="compositionally biased region" description="Basic and acidic residues" evidence="8">
    <location>
        <begin position="614"/>
        <end position="625"/>
    </location>
</feature>
<dbReference type="PROSITE" id="PS51450">
    <property type="entry name" value="LRR"/>
    <property type="match status" value="1"/>
</dbReference>
<feature type="region of interest" description="Disordered" evidence="8">
    <location>
        <begin position="548"/>
        <end position="568"/>
    </location>
</feature>
<keyword evidence="2" id="KW-0433">Leucine-rich repeat</keyword>
<feature type="compositionally biased region" description="Polar residues" evidence="8">
    <location>
        <begin position="593"/>
        <end position="604"/>
    </location>
</feature>
<proteinExistence type="inferred from homology"/>
<keyword evidence="11" id="KW-1185">Reference proteome</keyword>
<evidence type="ECO:0000259" key="9">
    <source>
        <dbReference type="SMART" id="SM00446"/>
    </source>
</evidence>
<dbReference type="GO" id="GO:0000398">
    <property type="term" value="P:mRNA splicing, via spliceosome"/>
    <property type="evidence" value="ECO:0007669"/>
    <property type="project" value="InterPro"/>
</dbReference>
<evidence type="ECO:0000313" key="10">
    <source>
        <dbReference type="EMBL" id="GFN87130.1"/>
    </source>
</evidence>
<reference evidence="10 11" key="1">
    <citation type="journal article" date="2021" name="Elife">
        <title>Chloroplast acquisition without the gene transfer in kleptoplastic sea slugs, Plakobranchus ocellatus.</title>
        <authorList>
            <person name="Maeda T."/>
            <person name="Takahashi S."/>
            <person name="Yoshida T."/>
            <person name="Shimamura S."/>
            <person name="Takaki Y."/>
            <person name="Nagai Y."/>
            <person name="Toyoda A."/>
            <person name="Suzuki Y."/>
            <person name="Arimoto A."/>
            <person name="Ishii H."/>
            <person name="Satoh N."/>
            <person name="Nishiyama T."/>
            <person name="Hasebe M."/>
            <person name="Maruyama T."/>
            <person name="Minagawa J."/>
            <person name="Obokata J."/>
            <person name="Shigenobu S."/>
        </authorList>
    </citation>
    <scope>NUCLEOTIDE SEQUENCE [LARGE SCALE GENOMIC DNA]</scope>
</reference>
<dbReference type="PANTHER" id="PTHR10552:SF6">
    <property type="entry name" value="U2 SMALL NUCLEAR RIBONUCLEOPROTEIN A"/>
    <property type="match status" value="1"/>
</dbReference>
<protein>
    <submittedName>
        <fullName evidence="10">U2 small nuclear ribonucleoprotein a'-like</fullName>
    </submittedName>
</protein>
<dbReference type="GO" id="GO:0005681">
    <property type="term" value="C:spliceosomal complex"/>
    <property type="evidence" value="ECO:0007669"/>
    <property type="project" value="UniProtKB-KW"/>
</dbReference>